<dbReference type="PROSITE" id="PS50011">
    <property type="entry name" value="PROTEIN_KINASE_DOM"/>
    <property type="match status" value="1"/>
</dbReference>
<dbReference type="GO" id="GO:0004674">
    <property type="term" value="F:protein serine/threonine kinase activity"/>
    <property type="evidence" value="ECO:0007669"/>
    <property type="project" value="UniProtKB-KW"/>
</dbReference>
<dbReference type="Proteomes" id="UP000688137">
    <property type="component" value="Unassembled WGS sequence"/>
</dbReference>
<dbReference type="AlphaFoldDB" id="A0A8S1L8F1"/>
<feature type="domain" description="Protein kinase" evidence="7">
    <location>
        <begin position="10"/>
        <end position="278"/>
    </location>
</feature>
<keyword evidence="6" id="KW-0723">Serine/threonine-protein kinase</keyword>
<keyword evidence="2 5" id="KW-0547">Nucleotide-binding</keyword>
<evidence type="ECO:0000256" key="5">
    <source>
        <dbReference type="PROSITE-ProRule" id="PRU10141"/>
    </source>
</evidence>
<dbReference type="InterPro" id="IPR008271">
    <property type="entry name" value="Ser/Thr_kinase_AS"/>
</dbReference>
<proteinExistence type="inferred from homology"/>
<comment type="similarity">
    <text evidence="6">Belongs to the protein kinase superfamily.</text>
</comment>
<dbReference type="InterPro" id="IPR017441">
    <property type="entry name" value="Protein_kinase_ATP_BS"/>
</dbReference>
<dbReference type="EMBL" id="CAJJDM010000034">
    <property type="protein sequence ID" value="CAD8063797.1"/>
    <property type="molecule type" value="Genomic_DNA"/>
</dbReference>
<dbReference type="GO" id="GO:0005524">
    <property type="term" value="F:ATP binding"/>
    <property type="evidence" value="ECO:0007669"/>
    <property type="project" value="UniProtKB-UniRule"/>
</dbReference>
<evidence type="ECO:0000313" key="8">
    <source>
        <dbReference type="EMBL" id="CAD8063797.1"/>
    </source>
</evidence>
<accession>A0A8S1L8F1</accession>
<evidence type="ECO:0000256" key="4">
    <source>
        <dbReference type="ARBA" id="ARBA00023860"/>
    </source>
</evidence>
<evidence type="ECO:0000313" key="9">
    <source>
        <dbReference type="Proteomes" id="UP000688137"/>
    </source>
</evidence>
<dbReference type="InterPro" id="IPR050235">
    <property type="entry name" value="CK1_Ser-Thr_kinase"/>
</dbReference>
<evidence type="ECO:0000259" key="7">
    <source>
        <dbReference type="PROSITE" id="PS50011"/>
    </source>
</evidence>
<keyword evidence="9" id="KW-1185">Reference proteome</keyword>
<keyword evidence="3 5" id="KW-0067">ATP-binding</keyword>
<protein>
    <recommendedName>
        <fullName evidence="4">Casein kinase I</fullName>
        <ecNumber evidence="1">2.7.11.1</ecNumber>
    </recommendedName>
</protein>
<reference evidence="8" key="1">
    <citation type="submission" date="2021-01" db="EMBL/GenBank/DDBJ databases">
        <authorList>
            <consortium name="Genoscope - CEA"/>
            <person name="William W."/>
        </authorList>
    </citation>
    <scope>NUCLEOTIDE SEQUENCE</scope>
</reference>
<dbReference type="Pfam" id="PF00069">
    <property type="entry name" value="Pkinase"/>
    <property type="match status" value="1"/>
</dbReference>
<evidence type="ECO:0000256" key="2">
    <source>
        <dbReference type="ARBA" id="ARBA00022741"/>
    </source>
</evidence>
<dbReference type="SMART" id="SM00220">
    <property type="entry name" value="S_TKc"/>
    <property type="match status" value="1"/>
</dbReference>
<dbReference type="PROSITE" id="PS00108">
    <property type="entry name" value="PROTEIN_KINASE_ST"/>
    <property type="match status" value="1"/>
</dbReference>
<gene>
    <name evidence="8" type="ORF">PPRIM_AZ9-3.1.T0350145</name>
</gene>
<evidence type="ECO:0000256" key="1">
    <source>
        <dbReference type="ARBA" id="ARBA00012513"/>
    </source>
</evidence>
<dbReference type="CDD" id="cd14016">
    <property type="entry name" value="STKc_CK1"/>
    <property type="match status" value="1"/>
</dbReference>
<comment type="caution">
    <text evidence="8">The sequence shown here is derived from an EMBL/GenBank/DDBJ whole genome shotgun (WGS) entry which is preliminary data.</text>
</comment>
<dbReference type="PANTHER" id="PTHR11909">
    <property type="entry name" value="CASEIN KINASE-RELATED"/>
    <property type="match status" value="1"/>
</dbReference>
<evidence type="ECO:0000256" key="3">
    <source>
        <dbReference type="ARBA" id="ARBA00022840"/>
    </source>
</evidence>
<dbReference type="EC" id="2.7.11.1" evidence="1"/>
<dbReference type="InterPro" id="IPR000719">
    <property type="entry name" value="Prot_kinase_dom"/>
</dbReference>
<keyword evidence="6" id="KW-0418">Kinase</keyword>
<sequence>MQVGMNKFGFSFDKKIGSGSFGQIFLGTNKQTGQEVAIKLEIVTIKHPQLLFEGKLYKVLQGGVGIPQAYWFGSENEYNILVMELLGSNLEDLFNQCKRKFSLKTVLMIAQQMITRIEYLHSKNFIHRDIKPDNFLIGIDKRVDTIYVIDFGLSKKFRDTRTNLHIPYRDGKSLTGTARYASINTHLGVEQSRRDDLEAIGYVLVYFLNGQLPWQGLKTDNQKDKYEKITESKIGTTVEKLCEGMPEEFSIYLNYCKSLKFEERPDYVWLRKLFKDLYGRMKYPNDNLFDWSTPLL</sequence>
<dbReference type="OMA" id="IYLNYCK"/>
<keyword evidence="6" id="KW-0808">Transferase</keyword>
<dbReference type="FunFam" id="1.10.510.10:FF:001033">
    <property type="entry name" value="Uncharacterized protein"/>
    <property type="match status" value="1"/>
</dbReference>
<name>A0A8S1L8F1_PARPR</name>
<organism evidence="8 9">
    <name type="scientific">Paramecium primaurelia</name>
    <dbReference type="NCBI Taxonomy" id="5886"/>
    <lineage>
        <taxon>Eukaryota</taxon>
        <taxon>Sar</taxon>
        <taxon>Alveolata</taxon>
        <taxon>Ciliophora</taxon>
        <taxon>Intramacronucleata</taxon>
        <taxon>Oligohymenophorea</taxon>
        <taxon>Peniculida</taxon>
        <taxon>Parameciidae</taxon>
        <taxon>Paramecium</taxon>
    </lineage>
</organism>
<feature type="binding site" evidence="5">
    <location>
        <position position="39"/>
    </location>
    <ligand>
        <name>ATP</name>
        <dbReference type="ChEBI" id="CHEBI:30616"/>
    </ligand>
</feature>
<evidence type="ECO:0000256" key="6">
    <source>
        <dbReference type="RuleBase" id="RU000304"/>
    </source>
</evidence>
<dbReference type="PROSITE" id="PS00107">
    <property type="entry name" value="PROTEIN_KINASE_ATP"/>
    <property type="match status" value="1"/>
</dbReference>